<sequence length="300" mass="34399">MTDKDKKNQDELFIFDSKEMEKLASYESPKDQLRKAKNEKLRQQETYVNEEDGLVYNENTQNPFTGAIGEFHENGQLETEGNYKDGEKHGLQEDFHKNGKLKFRGNYKNGKLHGLVEIFYAKGQLKLRENYKNGKHDGLSEQFDRNGNFGTSNYKNGKLHGLYEEFYKNGQLMERGNYKDGKIDGISEKFYDDGQSAEEEKQRIRLISKELKNIANSKINSLEPVILEELKKQDLSVLPKDIIQSMTLLAFSSSTWGDLAIEDVAEFFDERGNFLDEIACTFGKGPDTPMQSKPGKKIST</sequence>
<dbReference type="SUPFAM" id="SSF82185">
    <property type="entry name" value="Histone H3 K4-specific methyltransferase SET7/9 N-terminal domain"/>
    <property type="match status" value="2"/>
</dbReference>
<reference evidence="1" key="1">
    <citation type="submission" date="2018-05" db="EMBL/GenBank/DDBJ databases">
        <authorList>
            <person name="Lanie J.A."/>
            <person name="Ng W.-L."/>
            <person name="Kazmierczak K.M."/>
            <person name="Andrzejewski T.M."/>
            <person name="Davidsen T.M."/>
            <person name="Wayne K.J."/>
            <person name="Tettelin H."/>
            <person name="Glass J.I."/>
            <person name="Rusch D."/>
            <person name="Podicherti R."/>
            <person name="Tsui H.-C.T."/>
            <person name="Winkler M.E."/>
        </authorList>
    </citation>
    <scope>NUCLEOTIDE SEQUENCE</scope>
</reference>
<dbReference type="Gene3D" id="2.20.110.10">
    <property type="entry name" value="Histone H3 K4-specific methyltransferase SET7/9 N-terminal domain"/>
    <property type="match status" value="1"/>
</dbReference>
<evidence type="ECO:0008006" key="2">
    <source>
        <dbReference type="Google" id="ProtNLM"/>
    </source>
</evidence>
<proteinExistence type="predicted"/>
<gene>
    <name evidence="1" type="ORF">METZ01_LOCUS294619</name>
</gene>
<dbReference type="PANTHER" id="PTHR33706">
    <property type="entry name" value="MORN VARIANT REPEAT PROTEIN"/>
    <property type="match status" value="1"/>
</dbReference>
<dbReference type="InterPro" id="IPR011652">
    <property type="entry name" value="MORN_2"/>
</dbReference>
<dbReference type="Pfam" id="PF07661">
    <property type="entry name" value="MORN_2"/>
    <property type="match status" value="4"/>
</dbReference>
<dbReference type="Gene3D" id="3.90.930.1">
    <property type="match status" value="1"/>
</dbReference>
<dbReference type="AlphaFoldDB" id="A0A382M1F7"/>
<protein>
    <recommendedName>
        <fullName evidence="2">MORN repeat protein</fullName>
    </recommendedName>
</protein>
<organism evidence="1">
    <name type="scientific">marine metagenome</name>
    <dbReference type="NCBI Taxonomy" id="408172"/>
    <lineage>
        <taxon>unclassified sequences</taxon>
        <taxon>metagenomes</taxon>
        <taxon>ecological metagenomes</taxon>
    </lineage>
</organism>
<dbReference type="PANTHER" id="PTHR33706:SF1">
    <property type="entry name" value="TPR REPEAT PROTEIN"/>
    <property type="match status" value="1"/>
</dbReference>
<evidence type="ECO:0000313" key="1">
    <source>
        <dbReference type="EMBL" id="SVC41765.1"/>
    </source>
</evidence>
<name>A0A382M1F7_9ZZZZ</name>
<accession>A0A382M1F7</accession>
<dbReference type="EMBL" id="UINC01090113">
    <property type="protein sequence ID" value="SVC41765.1"/>
    <property type="molecule type" value="Genomic_DNA"/>
</dbReference>
<feature type="non-terminal residue" evidence="1">
    <location>
        <position position="300"/>
    </location>
</feature>